<dbReference type="HOGENOM" id="CLU_176959_0_0_11"/>
<feature type="compositionally biased region" description="Polar residues" evidence="2">
    <location>
        <begin position="81"/>
        <end position="99"/>
    </location>
</feature>
<dbReference type="Gene3D" id="1.10.287.1060">
    <property type="entry name" value="ESAT-6-like"/>
    <property type="match status" value="1"/>
</dbReference>
<proteinExistence type="inferred from homology"/>
<sequence length="99" mass="11006">MVLQAEPERIRAVAGQESSWADELWNEVEKLSKKMSELTDSGWLGTASRSHASAWEEWTEAAKRVASALSEDSALLHEAANSYTSEDQDQADQLSSFNF</sequence>
<organism evidence="3 4">
    <name type="scientific">Segniliparus rotundus (strain ATCC BAA-972 / CDC 1076 / CIP 108378 / DSM 44985 / JCM 13578)</name>
    <dbReference type="NCBI Taxonomy" id="640132"/>
    <lineage>
        <taxon>Bacteria</taxon>
        <taxon>Bacillati</taxon>
        <taxon>Actinomycetota</taxon>
        <taxon>Actinomycetes</taxon>
        <taxon>Mycobacteriales</taxon>
        <taxon>Segniliparaceae</taxon>
        <taxon>Segniliparus</taxon>
    </lineage>
</organism>
<evidence type="ECO:0000313" key="4">
    <source>
        <dbReference type="Proteomes" id="UP000002247"/>
    </source>
</evidence>
<name>D6ZDX0_SEGRD</name>
<dbReference type="OrthoDB" id="4552948at2"/>
<dbReference type="InterPro" id="IPR010310">
    <property type="entry name" value="T7SS_ESAT-6-like"/>
</dbReference>
<reference evidence="3 4" key="1">
    <citation type="journal article" date="2010" name="Stand. Genomic Sci.">
        <title>Complete genome sequence of Segniliparus rotundus type strain (CDC 1076).</title>
        <authorList>
            <person name="Sikorski J."/>
            <person name="Lapidus A."/>
            <person name="Copeland A."/>
            <person name="Misra M."/>
            <person name="Glavina Del Rio T."/>
            <person name="Nolan M."/>
            <person name="Lucas S."/>
            <person name="Chen F."/>
            <person name="Tice H."/>
            <person name="Cheng J.F."/>
            <person name="Jando M."/>
            <person name="Schneider S."/>
            <person name="Bruce D."/>
            <person name="Goodwin L."/>
            <person name="Pitluck S."/>
            <person name="Liolios K."/>
            <person name="Mikhailova N."/>
            <person name="Pati A."/>
            <person name="Ivanova N."/>
            <person name="Mavromatis K."/>
            <person name="Chen A."/>
            <person name="Palaniappan K."/>
            <person name="Chertkov O."/>
            <person name="Land M."/>
            <person name="Hauser L."/>
            <person name="Chang Y.J."/>
            <person name="Jeffries C.D."/>
            <person name="Brettin T."/>
            <person name="Detter J.C."/>
            <person name="Han C."/>
            <person name="Rohde M."/>
            <person name="Goker M."/>
            <person name="Bristow J."/>
            <person name="Eisen J.A."/>
            <person name="Markowitz V."/>
            <person name="Hugenholtz P."/>
            <person name="Kyrpides N.C."/>
            <person name="Klenk H.P."/>
        </authorList>
    </citation>
    <scope>NUCLEOTIDE SEQUENCE [LARGE SCALE GENOMIC DNA]</scope>
    <source>
        <strain evidence="4">ATCC BAA-972 / CDC 1076 / CIP 108378 / DSM 44985 / JCM 13578</strain>
    </source>
</reference>
<dbReference type="SUPFAM" id="SSF140453">
    <property type="entry name" value="EsxAB dimer-like"/>
    <property type="match status" value="1"/>
</dbReference>
<dbReference type="AlphaFoldDB" id="D6ZDX0"/>
<dbReference type="RefSeq" id="WP_013139824.1">
    <property type="nucleotide sequence ID" value="NC_014168.1"/>
</dbReference>
<dbReference type="EMBL" id="CP001958">
    <property type="protein sequence ID" value="ADG99377.1"/>
    <property type="molecule type" value="Genomic_DNA"/>
</dbReference>
<dbReference type="KEGG" id="srt:Srot_2948"/>
<keyword evidence="4" id="KW-1185">Reference proteome</keyword>
<dbReference type="NCBIfam" id="TIGR03930">
    <property type="entry name" value="WXG100_ESAT6"/>
    <property type="match status" value="1"/>
</dbReference>
<gene>
    <name evidence="3" type="ordered locus">Srot_2948</name>
</gene>
<evidence type="ECO:0000256" key="2">
    <source>
        <dbReference type="SAM" id="MobiDB-lite"/>
    </source>
</evidence>
<evidence type="ECO:0000313" key="3">
    <source>
        <dbReference type="EMBL" id="ADG99377.1"/>
    </source>
</evidence>
<dbReference type="eggNOG" id="COG4842">
    <property type="taxonomic scope" value="Bacteria"/>
</dbReference>
<dbReference type="Pfam" id="PF06013">
    <property type="entry name" value="WXG100"/>
    <property type="match status" value="1"/>
</dbReference>
<dbReference type="Proteomes" id="UP000002247">
    <property type="component" value="Chromosome"/>
</dbReference>
<dbReference type="STRING" id="640132.Srot_2948"/>
<feature type="region of interest" description="Disordered" evidence="2">
    <location>
        <begin position="80"/>
        <end position="99"/>
    </location>
</feature>
<accession>D6ZDX0</accession>
<evidence type="ECO:0000256" key="1">
    <source>
        <dbReference type="RuleBase" id="RU362001"/>
    </source>
</evidence>
<dbReference type="InterPro" id="IPR036689">
    <property type="entry name" value="ESAT-6-like_sf"/>
</dbReference>
<protein>
    <recommendedName>
        <fullName evidence="1">ESAT-6-like protein</fullName>
    </recommendedName>
</protein>
<comment type="similarity">
    <text evidence="1">Belongs to the WXG100 family.</text>
</comment>